<feature type="region of interest" description="Disordered" evidence="1">
    <location>
        <begin position="109"/>
        <end position="128"/>
    </location>
</feature>
<organism evidence="2 3">
    <name type="scientific">Rickenella mellea</name>
    <dbReference type="NCBI Taxonomy" id="50990"/>
    <lineage>
        <taxon>Eukaryota</taxon>
        <taxon>Fungi</taxon>
        <taxon>Dikarya</taxon>
        <taxon>Basidiomycota</taxon>
        <taxon>Agaricomycotina</taxon>
        <taxon>Agaricomycetes</taxon>
        <taxon>Hymenochaetales</taxon>
        <taxon>Rickenellaceae</taxon>
        <taxon>Rickenella</taxon>
    </lineage>
</organism>
<dbReference type="VEuPathDB" id="FungiDB:BD410DRAFT_782004"/>
<gene>
    <name evidence="2" type="ORF">BD410DRAFT_782004</name>
</gene>
<proteinExistence type="predicted"/>
<sequence>MARQRSSICSDIPSSFSHSEFLSSTISSLGSSFKLSGDIPIILDLDCDPYVETSPEFTNSGKLSTDSSGTVGTFGDIPQRLDESHGSQSMSSIETILCIPGDDSHRNLTTTMTSGSDESDRNGRSDLVDGLPITDSSFTLPAYLAPESVHGDFRPVSGSAISTGAVEPACFPSLQSPRFRGDLGRIHSRAHISQGQNTAATQSDTTVSIAGQVHDMICATSVEEIAESDGESNATFLSESTPQESPPQIDCRLYPPHHHSSTQSTQGIGLLDCDDGGQADFLRLSPSQSYGNLIANLRETTVELCIDQEGFRAIRPQFRLAGFSNPGQMHTGDAGGDTAEFIPVRRQSYSFHYATLDREPALRRITVNDDESRDYLSRQACLTVKANGVYSVCGTEELKTACGNDRSKAVLLKWKLEYLVEDRKTETTRKVIHGEKALTPLAFTCCPRLLARSQGVKITIMHVMRKSITAKLVAVRMEPPMVHAAGAHPDKKLHTPLSALESSSMNEPHEPQPHDVVVLNGLQKIMASVSRPNTPPFTLVRPSRGRNKENDLHDKSCHVHTMQTSHIISPTHKFAEQMFLSSLQPATTHREFTTANLVRPIIPRTELLKMFPSAGDLRDHLNNANQLSSTTFSEGLRPPPQPRR</sequence>
<accession>A0A4Y7QLG0</accession>
<dbReference type="OrthoDB" id="3269398at2759"/>
<evidence type="ECO:0000313" key="3">
    <source>
        <dbReference type="Proteomes" id="UP000294933"/>
    </source>
</evidence>
<feature type="compositionally biased region" description="Basic and acidic residues" evidence="1">
    <location>
        <begin position="118"/>
        <end position="127"/>
    </location>
</feature>
<dbReference type="EMBL" id="ML170158">
    <property type="protein sequence ID" value="TDL28051.1"/>
    <property type="molecule type" value="Genomic_DNA"/>
</dbReference>
<protein>
    <submittedName>
        <fullName evidence="2">Uncharacterized protein</fullName>
    </submittedName>
</protein>
<evidence type="ECO:0000313" key="2">
    <source>
        <dbReference type="EMBL" id="TDL28051.1"/>
    </source>
</evidence>
<keyword evidence="3" id="KW-1185">Reference proteome</keyword>
<dbReference type="Proteomes" id="UP000294933">
    <property type="component" value="Unassembled WGS sequence"/>
</dbReference>
<feature type="compositionally biased region" description="Polar residues" evidence="1">
    <location>
        <begin position="231"/>
        <end position="243"/>
    </location>
</feature>
<feature type="region of interest" description="Disordered" evidence="1">
    <location>
        <begin position="229"/>
        <end position="248"/>
    </location>
</feature>
<dbReference type="AlphaFoldDB" id="A0A4Y7QLG0"/>
<name>A0A4Y7QLG0_9AGAM</name>
<reference evidence="2 3" key="1">
    <citation type="submission" date="2018-06" db="EMBL/GenBank/DDBJ databases">
        <title>A transcriptomic atlas of mushroom development highlights an independent origin of complex multicellularity.</title>
        <authorList>
            <consortium name="DOE Joint Genome Institute"/>
            <person name="Krizsan K."/>
            <person name="Almasi E."/>
            <person name="Merenyi Z."/>
            <person name="Sahu N."/>
            <person name="Viragh M."/>
            <person name="Koszo T."/>
            <person name="Mondo S."/>
            <person name="Kiss B."/>
            <person name="Balint B."/>
            <person name="Kues U."/>
            <person name="Barry K."/>
            <person name="Hegedus J.C."/>
            <person name="Henrissat B."/>
            <person name="Johnson J."/>
            <person name="Lipzen A."/>
            <person name="Ohm R."/>
            <person name="Nagy I."/>
            <person name="Pangilinan J."/>
            <person name="Yan J."/>
            <person name="Xiong Y."/>
            <person name="Grigoriev I.V."/>
            <person name="Hibbett D.S."/>
            <person name="Nagy L.G."/>
        </authorList>
    </citation>
    <scope>NUCLEOTIDE SEQUENCE [LARGE SCALE GENOMIC DNA]</scope>
    <source>
        <strain evidence="2 3">SZMC22713</strain>
    </source>
</reference>
<evidence type="ECO:0000256" key="1">
    <source>
        <dbReference type="SAM" id="MobiDB-lite"/>
    </source>
</evidence>